<keyword evidence="1" id="KW-0732">Signal</keyword>
<feature type="domain" description="Glycosyl hydrolase family 92 N-terminal" evidence="2">
    <location>
        <begin position="49"/>
        <end position="174"/>
    </location>
</feature>
<proteinExistence type="predicted"/>
<dbReference type="PANTHER" id="PTHR12143">
    <property type="entry name" value="PEPTIDE N-GLYCANASE PNGASE -RELATED"/>
    <property type="match status" value="1"/>
</dbReference>
<protein>
    <recommendedName>
        <fullName evidence="2">Glycosyl hydrolase family 92 N-terminal domain-containing protein</fullName>
    </recommendedName>
</protein>
<dbReference type="AlphaFoldDB" id="A0A4Y9ZBU2"/>
<dbReference type="EMBL" id="SEOQ01000044">
    <property type="protein sequence ID" value="TFY71610.1"/>
    <property type="molecule type" value="Genomic_DNA"/>
</dbReference>
<dbReference type="Pfam" id="PF17678">
    <property type="entry name" value="Glyco_hydro_92N"/>
    <property type="match status" value="1"/>
</dbReference>
<keyword evidence="4" id="KW-1185">Reference proteome</keyword>
<dbReference type="Gene3D" id="2.70.98.10">
    <property type="match status" value="1"/>
</dbReference>
<evidence type="ECO:0000313" key="4">
    <source>
        <dbReference type="Proteomes" id="UP000298327"/>
    </source>
</evidence>
<dbReference type="GO" id="GO:0005829">
    <property type="term" value="C:cytosol"/>
    <property type="evidence" value="ECO:0007669"/>
    <property type="project" value="TreeGrafter"/>
</dbReference>
<dbReference type="InterPro" id="IPR041371">
    <property type="entry name" value="GH92_N"/>
</dbReference>
<dbReference type="GO" id="GO:0005634">
    <property type="term" value="C:nucleus"/>
    <property type="evidence" value="ECO:0007669"/>
    <property type="project" value="TreeGrafter"/>
</dbReference>
<dbReference type="InterPro" id="IPR014718">
    <property type="entry name" value="GH-type_carb-bd"/>
</dbReference>
<sequence>MFSLVHSFEVMYARRRALIAHFCILVLSVLASRSPPSGFRDPKSSAVDHVNALIGNGGDTPNGSGGMIPSTAPPFAMTRWVAQTRQNYVSMTPYNVTDTAIHGFQGTHQPAIWMGESGQAIVAPGAGTVRSVFEERGMKFSKDSEVITPSYYKADLDAIEGGKILAEQSATSRVQVSPEAF</sequence>
<reference evidence="3 4" key="1">
    <citation type="submission" date="2019-02" db="EMBL/GenBank/DDBJ databases">
        <title>Genome sequencing of the rare red list fungi Dentipellis fragilis.</title>
        <authorList>
            <person name="Buettner E."/>
            <person name="Kellner H."/>
        </authorList>
    </citation>
    <scope>NUCLEOTIDE SEQUENCE [LARGE SCALE GENOMIC DNA]</scope>
    <source>
        <strain evidence="3 4">DSM 105465</strain>
    </source>
</reference>
<dbReference type="PANTHER" id="PTHR12143:SF43">
    <property type="entry name" value="PUTATIVE-RELATED"/>
    <property type="match status" value="1"/>
</dbReference>
<dbReference type="STRING" id="205917.A0A4Y9ZBU2"/>
<evidence type="ECO:0000256" key="1">
    <source>
        <dbReference type="SAM" id="SignalP"/>
    </source>
</evidence>
<name>A0A4Y9ZBU2_9AGAM</name>
<dbReference type="GO" id="GO:0030246">
    <property type="term" value="F:carbohydrate binding"/>
    <property type="evidence" value="ECO:0007669"/>
    <property type="project" value="InterPro"/>
</dbReference>
<evidence type="ECO:0000259" key="2">
    <source>
        <dbReference type="Pfam" id="PF17678"/>
    </source>
</evidence>
<dbReference type="Proteomes" id="UP000298327">
    <property type="component" value="Unassembled WGS sequence"/>
</dbReference>
<feature type="chain" id="PRO_5021305530" description="Glycosyl hydrolase family 92 N-terminal domain-containing protein" evidence="1">
    <location>
        <begin position="32"/>
        <end position="181"/>
    </location>
</feature>
<evidence type="ECO:0000313" key="3">
    <source>
        <dbReference type="EMBL" id="TFY71610.1"/>
    </source>
</evidence>
<organism evidence="3 4">
    <name type="scientific">Dentipellis fragilis</name>
    <dbReference type="NCBI Taxonomy" id="205917"/>
    <lineage>
        <taxon>Eukaryota</taxon>
        <taxon>Fungi</taxon>
        <taxon>Dikarya</taxon>
        <taxon>Basidiomycota</taxon>
        <taxon>Agaricomycotina</taxon>
        <taxon>Agaricomycetes</taxon>
        <taxon>Russulales</taxon>
        <taxon>Hericiaceae</taxon>
        <taxon>Dentipellis</taxon>
    </lineage>
</organism>
<accession>A0A4Y9ZBU2</accession>
<dbReference type="InterPro" id="IPR050883">
    <property type="entry name" value="PNGase"/>
</dbReference>
<gene>
    <name evidence="3" type="ORF">EVG20_g1399</name>
</gene>
<dbReference type="GO" id="GO:0000224">
    <property type="term" value="F:peptide-N4-(N-acetyl-beta-glucosaminyl)asparagine amidase activity"/>
    <property type="evidence" value="ECO:0007669"/>
    <property type="project" value="TreeGrafter"/>
</dbReference>
<feature type="signal peptide" evidence="1">
    <location>
        <begin position="1"/>
        <end position="31"/>
    </location>
</feature>
<dbReference type="OrthoDB" id="449263at2759"/>
<comment type="caution">
    <text evidence="3">The sequence shown here is derived from an EMBL/GenBank/DDBJ whole genome shotgun (WGS) entry which is preliminary data.</text>
</comment>
<dbReference type="GO" id="GO:0006516">
    <property type="term" value="P:glycoprotein catabolic process"/>
    <property type="evidence" value="ECO:0007669"/>
    <property type="project" value="TreeGrafter"/>
</dbReference>